<name>Q8NSE6_CORGL</name>
<gene>
    <name evidence="1" type="ordered locus">Cgl0730</name>
</gene>
<dbReference type="BioCyc" id="CORYNE:G18NG-10292-MONOMER"/>
<dbReference type="EMBL" id="BA000036">
    <property type="protein sequence ID" value="BAB98123.1"/>
    <property type="molecule type" value="Genomic_DNA"/>
</dbReference>
<dbReference type="HOGENOM" id="CLU_2011406_0_0_11"/>
<proteinExistence type="predicted"/>
<accession>Q8NSE6</accession>
<protein>
    <submittedName>
        <fullName evidence="1">Uncharacterized protein</fullName>
    </submittedName>
</protein>
<dbReference type="Proteomes" id="UP000000582">
    <property type="component" value="Chromosome"/>
</dbReference>
<organism evidence="1 2">
    <name type="scientific">Corynebacterium glutamicum (strain ATCC 13032 / DSM 20300 / JCM 1318 / BCRC 11384 / CCUG 27702 / LMG 3730 / NBRC 12168 / NCIMB 10025 / NRRL B-2784 / 534)</name>
    <dbReference type="NCBI Taxonomy" id="196627"/>
    <lineage>
        <taxon>Bacteria</taxon>
        <taxon>Bacillati</taxon>
        <taxon>Actinomycetota</taxon>
        <taxon>Actinomycetes</taxon>
        <taxon>Mycobacteriales</taxon>
        <taxon>Corynebacteriaceae</taxon>
        <taxon>Corynebacterium</taxon>
    </lineage>
</organism>
<reference evidence="2" key="1">
    <citation type="journal article" date="2003" name="Appl. Microbiol. Biotechnol.">
        <title>The Corynebacterium glutamicum genome: features and impacts on biotechnological processes.</title>
        <authorList>
            <person name="Ikeda M."/>
            <person name="Nakagawa S."/>
        </authorList>
    </citation>
    <scope>NUCLEOTIDE SEQUENCE [LARGE SCALE GENOMIC DNA]</scope>
    <source>
        <strain evidence="2">ATCC 13032 / DSM 20300 / BCRC 11384 / JCM 1318 / LMG 3730 / NCIMB 10025</strain>
    </source>
</reference>
<dbReference type="KEGG" id="cgl:Cgl0730"/>
<keyword evidence="2" id="KW-1185">Reference proteome</keyword>
<sequence length="123" mass="13626">MLLAFIAYQLYQIALHASAGMIAPTIFHSIGVTREKLHHVWICNVDGVVGVSCLIRIDIENLIHHQLNGSTRTITFSRGCSSTLSLLHETSDAPRARVAPIKAKVRRVFMRPIRILLGLGSSR</sequence>
<dbReference type="KEGG" id="cgb:cg0837"/>
<accession>Q6M749</accession>
<dbReference type="STRING" id="196627.cg0837"/>
<evidence type="ECO:0000313" key="2">
    <source>
        <dbReference type="Proteomes" id="UP000000582"/>
    </source>
</evidence>
<evidence type="ECO:0000313" key="1">
    <source>
        <dbReference type="EMBL" id="BAB98123.1"/>
    </source>
</evidence>
<dbReference type="AlphaFoldDB" id="Q8NSE6"/>